<sequence length="484" mass="51461">MGLSTLIPQRLCYGPIGSGAGDVVRLSFNEITVPEFREGRYGVCHYSEMALGGCVGPLGFDQMLWFCLELDGRLQDPSKLVAVQYVAEERQNVAVVTGAYLVLVQGWSAAELRRALPEDAGLTFPCSWATPRGLKTSQGAPRMTVQDCWEGVQMARDLGWLSKDSVKDGVVAALAASKFWKITCQYDGAWLVPGAIFVMADPMTTIHDPNPATCAAFRRECGDDPELEEASLDDLRGLTKCTAAPPMVLLPPSAVCGDAEGEEEAAPDPLVSTAASERDRDGADDLLAGASVHTVCKAYGAGAGGPKGCGQWPGAKPFVDFLLEEGIGTVVRVNMPDEQGLAEIGGSYDARLLAEHRIRHEDVFVSDSKADSKGAVPPSGVIRRFFRLVGDTSPEGCGAVLVHCKGGFGRSVFMACLLIIYRYDVPGRGLLGWVRIARPGAITTPEQEAALRSITGREDLCRKYGVPCEGPGGAPTGQACCTVS</sequence>
<organism evidence="2 3">
    <name type="scientific">Prorocentrum cordatum</name>
    <dbReference type="NCBI Taxonomy" id="2364126"/>
    <lineage>
        <taxon>Eukaryota</taxon>
        <taxon>Sar</taxon>
        <taxon>Alveolata</taxon>
        <taxon>Dinophyceae</taxon>
        <taxon>Prorocentrales</taxon>
        <taxon>Prorocentraceae</taxon>
        <taxon>Prorocentrum</taxon>
    </lineage>
</organism>
<feature type="domain" description="Tyrosine specific protein phosphatases" evidence="1">
    <location>
        <begin position="383"/>
        <end position="449"/>
    </location>
</feature>
<dbReference type="Proteomes" id="UP001189429">
    <property type="component" value="Unassembled WGS sequence"/>
</dbReference>
<dbReference type="PROSITE" id="PS50056">
    <property type="entry name" value="TYR_PHOSPHATASE_2"/>
    <property type="match status" value="1"/>
</dbReference>
<dbReference type="InterPro" id="IPR029021">
    <property type="entry name" value="Prot-tyrosine_phosphatase-like"/>
</dbReference>
<evidence type="ECO:0000259" key="1">
    <source>
        <dbReference type="PROSITE" id="PS50056"/>
    </source>
</evidence>
<comment type="caution">
    <text evidence="2">The sequence shown here is derived from an EMBL/GenBank/DDBJ whole genome shotgun (WGS) entry which is preliminary data.</text>
</comment>
<keyword evidence="3" id="KW-1185">Reference proteome</keyword>
<dbReference type="PANTHER" id="PTHR23339">
    <property type="entry name" value="TYROSINE SPECIFIC PROTEIN PHOSPHATASE AND DUAL SPECIFICITY PROTEIN PHOSPHATASE"/>
    <property type="match status" value="1"/>
</dbReference>
<proteinExistence type="predicted"/>
<evidence type="ECO:0000313" key="2">
    <source>
        <dbReference type="EMBL" id="CAK0845809.1"/>
    </source>
</evidence>
<dbReference type="SUPFAM" id="SSF52799">
    <property type="entry name" value="(Phosphotyrosine protein) phosphatases II"/>
    <property type="match status" value="2"/>
</dbReference>
<dbReference type="InterPro" id="IPR050561">
    <property type="entry name" value="PTP"/>
</dbReference>
<dbReference type="Gene3D" id="3.90.190.10">
    <property type="entry name" value="Protein tyrosine phosphatase superfamily"/>
    <property type="match status" value="2"/>
</dbReference>
<reference evidence="2" key="1">
    <citation type="submission" date="2023-10" db="EMBL/GenBank/DDBJ databases">
        <authorList>
            <person name="Chen Y."/>
            <person name="Shah S."/>
            <person name="Dougan E. K."/>
            <person name="Thang M."/>
            <person name="Chan C."/>
        </authorList>
    </citation>
    <scope>NUCLEOTIDE SEQUENCE [LARGE SCALE GENOMIC DNA]</scope>
</reference>
<gene>
    <name evidence="2" type="ORF">PCOR1329_LOCUS39488</name>
</gene>
<dbReference type="InterPro" id="IPR000387">
    <property type="entry name" value="Tyr_Pase_dom"/>
</dbReference>
<dbReference type="EMBL" id="CAUYUJ010014769">
    <property type="protein sequence ID" value="CAK0845809.1"/>
    <property type="molecule type" value="Genomic_DNA"/>
</dbReference>
<evidence type="ECO:0000313" key="3">
    <source>
        <dbReference type="Proteomes" id="UP001189429"/>
    </source>
</evidence>
<name>A0ABN9TIP4_9DINO</name>
<protein>
    <recommendedName>
        <fullName evidence="1">Tyrosine specific protein phosphatases domain-containing protein</fullName>
    </recommendedName>
</protein>
<accession>A0ABN9TIP4</accession>